<dbReference type="OMA" id="RIWPQRV"/>
<dbReference type="InterPro" id="IPR018200">
    <property type="entry name" value="USP_CS"/>
</dbReference>
<feature type="domain" description="CS" evidence="26">
    <location>
        <begin position="113"/>
        <end position="202"/>
    </location>
</feature>
<dbReference type="PANTHER" id="PTHR21646">
    <property type="entry name" value="UBIQUITIN CARBOXYL-TERMINAL HYDROLASE"/>
    <property type="match status" value="1"/>
</dbReference>
<dbReference type="FunFam" id="3.90.70.10:FF:000020">
    <property type="entry name" value="ubiquitin carboxyl-terminal hydrolase 19 isoform X4"/>
    <property type="match status" value="1"/>
</dbReference>
<keyword evidence="8" id="KW-0677">Repeat</keyword>
<evidence type="ECO:0000256" key="12">
    <source>
        <dbReference type="ARBA" id="ARBA00022807"/>
    </source>
</evidence>
<evidence type="ECO:0000313" key="27">
    <source>
        <dbReference type="Ensembl" id="ENSMFAP00000043418.1"/>
    </source>
</evidence>
<evidence type="ECO:0000256" key="23">
    <source>
        <dbReference type="SAM" id="Phobius"/>
    </source>
</evidence>
<keyword evidence="16 23" id="KW-0472">Membrane</keyword>
<dbReference type="PROSITE" id="PS01360">
    <property type="entry name" value="ZF_MYND_1"/>
    <property type="match status" value="1"/>
</dbReference>
<dbReference type="Bgee" id="ENSMFAG00000040355">
    <property type="expression patterns" value="Expressed in skeletal muscle tissue and 13 other cell types or tissues"/>
</dbReference>
<dbReference type="Ensembl" id="ENSMFAT00000017708.2">
    <property type="protein sequence ID" value="ENSMFAP00000043418.1"/>
    <property type="gene ID" value="ENSMFAG00000040355.2"/>
</dbReference>
<keyword evidence="6 23" id="KW-0812">Transmembrane</keyword>
<evidence type="ECO:0000259" key="25">
    <source>
        <dbReference type="PROSITE" id="PS50865"/>
    </source>
</evidence>
<evidence type="ECO:0000256" key="20">
    <source>
        <dbReference type="ARBA" id="ARBA00081973"/>
    </source>
</evidence>
<reference evidence="27 28" key="1">
    <citation type="submission" date="2013-03" db="EMBL/GenBank/DDBJ databases">
        <authorList>
            <person name="Warren W."/>
            <person name="Wilson R.K."/>
        </authorList>
    </citation>
    <scope>NUCLEOTIDE SEQUENCE</scope>
</reference>
<feature type="compositionally biased region" description="Basic and acidic residues" evidence="22">
    <location>
        <begin position="92"/>
        <end position="107"/>
    </location>
</feature>
<feature type="domain" description="CS" evidence="26">
    <location>
        <begin position="282"/>
        <end position="384"/>
    </location>
</feature>
<keyword evidence="14" id="KW-0862">Zinc</keyword>
<evidence type="ECO:0000256" key="10">
    <source>
        <dbReference type="ARBA" id="ARBA00022786"/>
    </source>
</evidence>
<dbReference type="InterPro" id="IPR028889">
    <property type="entry name" value="USP"/>
</dbReference>
<reference evidence="27" key="2">
    <citation type="submission" date="2025-08" db="UniProtKB">
        <authorList>
            <consortium name="Ensembl"/>
        </authorList>
    </citation>
    <scope>IDENTIFICATION</scope>
</reference>
<name>A0A2K5X1Q7_MACFA</name>
<dbReference type="PROSITE" id="PS51203">
    <property type="entry name" value="CS"/>
    <property type="match status" value="2"/>
</dbReference>
<feature type="compositionally biased region" description="Basic and acidic residues" evidence="22">
    <location>
        <begin position="447"/>
        <end position="457"/>
    </location>
</feature>
<dbReference type="SUPFAM" id="SSF49764">
    <property type="entry name" value="HSP20-like chaperones"/>
    <property type="match status" value="2"/>
</dbReference>
<dbReference type="FunFam" id="6.10.140.2220:FF:000004">
    <property type="entry name" value="ubiquitin carboxyl-terminal hydrolase 19 isoform X9"/>
    <property type="match status" value="1"/>
</dbReference>
<dbReference type="Pfam" id="PF04969">
    <property type="entry name" value="CS"/>
    <property type="match status" value="2"/>
</dbReference>
<dbReference type="PANTHER" id="PTHR21646:SF74">
    <property type="entry name" value="UBIQUITIN CARBOXYL-TERMINAL HYDROLASE 19"/>
    <property type="match status" value="1"/>
</dbReference>
<evidence type="ECO:0000256" key="9">
    <source>
        <dbReference type="ARBA" id="ARBA00022771"/>
    </source>
</evidence>
<evidence type="ECO:0000256" key="7">
    <source>
        <dbReference type="ARBA" id="ARBA00022723"/>
    </source>
</evidence>
<evidence type="ECO:0000256" key="4">
    <source>
        <dbReference type="ARBA" id="ARBA00022553"/>
    </source>
</evidence>
<evidence type="ECO:0000256" key="14">
    <source>
        <dbReference type="ARBA" id="ARBA00022833"/>
    </source>
</evidence>
<dbReference type="GO" id="GO:0008270">
    <property type="term" value="F:zinc ion binding"/>
    <property type="evidence" value="ECO:0007669"/>
    <property type="project" value="UniProtKB-KW"/>
</dbReference>
<keyword evidence="5" id="KW-0645">Protease</keyword>
<feature type="transmembrane region" description="Helical" evidence="23">
    <location>
        <begin position="1291"/>
        <end position="1312"/>
    </location>
</feature>
<dbReference type="Proteomes" id="UP000233100">
    <property type="component" value="Chromosome 2"/>
</dbReference>
<dbReference type="Gene3D" id="2.60.40.790">
    <property type="match status" value="2"/>
</dbReference>
<dbReference type="PROSITE" id="PS00972">
    <property type="entry name" value="USP_1"/>
    <property type="match status" value="1"/>
</dbReference>
<feature type="region of interest" description="Disordered" evidence="22">
    <location>
        <begin position="931"/>
        <end position="952"/>
    </location>
</feature>
<feature type="region of interest" description="Disordered" evidence="22">
    <location>
        <begin position="1218"/>
        <end position="1239"/>
    </location>
</feature>
<evidence type="ECO:0000256" key="15">
    <source>
        <dbReference type="ARBA" id="ARBA00022989"/>
    </source>
</evidence>
<dbReference type="GO" id="GO:0004843">
    <property type="term" value="F:cysteine-type deubiquitinase activity"/>
    <property type="evidence" value="ECO:0007669"/>
    <property type="project" value="UniProtKB-EC"/>
</dbReference>
<sequence>MSGGASATGPRRGPPGLEDATSKKRQKDRANQESKDGDPRKETGSRYVAQAGVELLASGDPSASASCAAGITGSCHHSRLFFPSLSGSASTPREEQTKEGACEDPHDLLATPPPELLLDWRQSAEEVIVKLHVGVGPLQLEDVDAAFTDTDCVVRFAGGQQWGGVFYAEIKSSCAKVQTRKGSLLHLTLPKKVPMLTWPSLLVEADEQLCIPPVNPQTCLLGSEENLALLAGEKAVSPGNDPVSPAMVRSRNSGKDDRAKEEMAVAADAATLVDEPESMVNLAFVKNDSYEKGPDSVVVHVYVKEICRDTSRVLFREQDFTLIFQTRDGNFLRLHPGCGPHTIFRWQVKLRNLIEPEQCTFCFTASRIDICLRKRQSQRWGGLEAPATRVGGAKVAVPTGPTPLDSTPPGGAPHPLTGQEEARAMEKDKSKARSEDTGLESVATRTPMEHVTPKPETHLASPKPTCMVPPMPHSPVSGDSVEEEEEEEKKVCLPGFTGLVNLGNTCFMNSVIQSLSNTRELRDFFHDRSFEAEINYNNPLGTGGRLAIGFAVLLRALWKGTHHAFQPSKLKAIVASKASQFTGYAQHDAQEFMAFLLDGLHEDLNRIQNKPYTETVDSDGRPDEVVAEEAWQRHKMRNDSFIVDLFQGQYKSKLVCPVCAKVSITFDPFLYLPVPLPQKQKVLPVFYFAREPHSKPIKFLVSVSKENSTASEVLDSLSQSVRVKPENLRLAEVIKNRFHRVFLPSHSLDTVSPSDMLLCFELLSPELAKERVVVLEVQQRPQVPSVPISKCAACQRKQQSEDEKLKRCTRCYRVGYCNQLCQKTHWPDHKGLCRPENIGYPFLVSVPASRLTYARLAQLLEGYARYSVSVFQPPFQPGRMALESQSPGCTTLLSTGSLEAGDSERDPIQPPELQLVTPMAEGDTGLPRVWAAPDRGPVPSTSGISSEILASGPTEVGSLPAGERVSRPEAAVPGYQHPSEAMNAHTPQFFIYKIDSSNREQRLEDKGDTPLELGDDCSLALVWRNNERLQEFVLVASKELECAEDPGSAGEAARAGHFTLDQCLNLFTRPEVLAPEEAWYCPQCKQHREASKQLLLWRLPNVLIVQLKRFSFRSFIWRDKINDLVEFPVRNLDLSKFCIGQKEEQLPSYDLYAVINHYGGMIGGHYTACARLPNDRSSQRSDVGWRLFDDSTVTTVDESQVVTRYAYVLFYRRRNSPVERPPRAGHSEHHPDLGPAAEAAASQASRIWQELEAEEEPVPEGPGPLGPWGPQDWVGPPPRGPTTPDEGCLRYFVLGTVAALVALVLNVFYPLVSQSRWR</sequence>
<dbReference type="InterPro" id="IPR008978">
    <property type="entry name" value="HSP20-like_chaperone"/>
</dbReference>
<dbReference type="PROSITE" id="PS00973">
    <property type="entry name" value="USP_2"/>
    <property type="match status" value="1"/>
</dbReference>
<feature type="compositionally biased region" description="Basic and acidic residues" evidence="22">
    <location>
        <begin position="420"/>
        <end position="436"/>
    </location>
</feature>
<feature type="compositionally biased region" description="Basic and acidic residues" evidence="22">
    <location>
        <begin position="28"/>
        <end position="44"/>
    </location>
</feature>
<dbReference type="Pfam" id="PF00443">
    <property type="entry name" value="UCH"/>
    <property type="match status" value="1"/>
</dbReference>
<comment type="catalytic activity">
    <reaction evidence="1">
        <text>Thiol-dependent hydrolysis of ester, thioester, amide, peptide and isopeptide bonds formed by the C-terminal Gly of ubiquitin (a 76-residue protein attached to proteins as an intracellular targeting signal).</text>
        <dbReference type="EC" id="3.4.19.12"/>
    </reaction>
</comment>
<keyword evidence="4" id="KW-0597">Phosphoprotein</keyword>
<dbReference type="SMR" id="A0A2K5X1Q7"/>
<dbReference type="GO" id="GO:0005789">
    <property type="term" value="C:endoplasmic reticulum membrane"/>
    <property type="evidence" value="ECO:0007669"/>
    <property type="project" value="UniProtKB-SubCell"/>
</dbReference>
<keyword evidence="7" id="KW-0479">Metal-binding</keyword>
<feature type="region of interest" description="Disordered" evidence="22">
    <location>
        <begin position="1251"/>
        <end position="1282"/>
    </location>
</feature>
<evidence type="ECO:0000256" key="1">
    <source>
        <dbReference type="ARBA" id="ARBA00000707"/>
    </source>
</evidence>
<evidence type="ECO:0000256" key="18">
    <source>
        <dbReference type="ARBA" id="ARBA00075186"/>
    </source>
</evidence>
<dbReference type="FunFam" id="2.60.40.790:FF:000004">
    <property type="entry name" value="ubiquitin carboxyl-terminal hydrolase 19 isoform X9"/>
    <property type="match status" value="1"/>
</dbReference>
<dbReference type="PROSITE" id="PS50235">
    <property type="entry name" value="USP_3"/>
    <property type="match status" value="1"/>
</dbReference>
<evidence type="ECO:0000256" key="19">
    <source>
        <dbReference type="ARBA" id="ARBA00078778"/>
    </source>
</evidence>
<dbReference type="Pfam" id="PF16602">
    <property type="entry name" value="USP19_linker"/>
    <property type="match status" value="1"/>
</dbReference>
<dbReference type="InterPro" id="IPR002893">
    <property type="entry name" value="Znf_MYND"/>
</dbReference>
<dbReference type="PRINTS" id="PR02045">
    <property type="entry name" value="F138DOMAIN"/>
</dbReference>
<dbReference type="EC" id="3.4.19.12" evidence="3"/>
<feature type="region of interest" description="Disordered" evidence="22">
    <location>
        <begin position="393"/>
        <end position="479"/>
    </location>
</feature>
<evidence type="ECO:0000256" key="3">
    <source>
        <dbReference type="ARBA" id="ARBA00012759"/>
    </source>
</evidence>
<keyword evidence="15 23" id="KW-1133">Transmembrane helix</keyword>
<dbReference type="GO" id="GO:0031647">
    <property type="term" value="P:regulation of protein stability"/>
    <property type="evidence" value="ECO:0007669"/>
    <property type="project" value="UniProtKB-ARBA"/>
</dbReference>
<organism evidence="27 28">
    <name type="scientific">Macaca fascicularis</name>
    <name type="common">Crab-eating macaque</name>
    <name type="synonym">Cynomolgus monkey</name>
    <dbReference type="NCBI Taxonomy" id="9541"/>
    <lineage>
        <taxon>Eukaryota</taxon>
        <taxon>Metazoa</taxon>
        <taxon>Chordata</taxon>
        <taxon>Craniata</taxon>
        <taxon>Vertebrata</taxon>
        <taxon>Euteleostomi</taxon>
        <taxon>Mammalia</taxon>
        <taxon>Eutheria</taxon>
        <taxon>Euarchontoglires</taxon>
        <taxon>Primates</taxon>
        <taxon>Haplorrhini</taxon>
        <taxon>Catarrhini</taxon>
        <taxon>Cercopithecidae</taxon>
        <taxon>Cercopithecinae</taxon>
        <taxon>Macaca</taxon>
    </lineage>
</organism>
<gene>
    <name evidence="27" type="primary">USP19</name>
</gene>
<dbReference type="CDD" id="cd06463">
    <property type="entry name" value="p23_like"/>
    <property type="match status" value="1"/>
</dbReference>
<dbReference type="CDD" id="cd06466">
    <property type="entry name" value="p23_CS_SGT1_like"/>
    <property type="match status" value="1"/>
</dbReference>
<dbReference type="Gene3D" id="6.10.140.2220">
    <property type="match status" value="1"/>
</dbReference>
<evidence type="ECO:0000256" key="5">
    <source>
        <dbReference type="ARBA" id="ARBA00022670"/>
    </source>
</evidence>
<dbReference type="VEuPathDB" id="HostDB:ENSMFAG00000040355"/>
<feature type="domain" description="MYND-type" evidence="25">
    <location>
        <begin position="791"/>
        <end position="833"/>
    </location>
</feature>
<evidence type="ECO:0000256" key="21">
    <source>
        <dbReference type="PROSITE-ProRule" id="PRU00134"/>
    </source>
</evidence>
<dbReference type="InterPro" id="IPR050185">
    <property type="entry name" value="Ub_carboxyl-term_hydrolase"/>
</dbReference>
<dbReference type="GO" id="GO:0036503">
    <property type="term" value="P:ERAD pathway"/>
    <property type="evidence" value="ECO:0007669"/>
    <property type="project" value="TreeGrafter"/>
</dbReference>
<dbReference type="FunFam" id="3.90.70.10:FF:000012">
    <property type="entry name" value="ubiquitin carboxyl-terminal hydrolase 19 isoform X2"/>
    <property type="match status" value="1"/>
</dbReference>
<dbReference type="SUPFAM" id="SSF144232">
    <property type="entry name" value="HIT/MYND zinc finger-like"/>
    <property type="match status" value="1"/>
</dbReference>
<evidence type="ECO:0000313" key="28">
    <source>
        <dbReference type="Proteomes" id="UP000233100"/>
    </source>
</evidence>
<evidence type="ECO:0000256" key="6">
    <source>
        <dbReference type="ARBA" id="ARBA00022692"/>
    </source>
</evidence>
<dbReference type="InterPro" id="IPR038765">
    <property type="entry name" value="Papain-like_cys_pep_sf"/>
</dbReference>
<feature type="region of interest" description="Disordered" evidence="22">
    <location>
        <begin position="1"/>
        <end position="46"/>
    </location>
</feature>
<evidence type="ECO:0000256" key="16">
    <source>
        <dbReference type="ARBA" id="ARBA00023136"/>
    </source>
</evidence>
<dbReference type="GeneTree" id="ENSGT00940000159085"/>
<evidence type="ECO:0000259" key="24">
    <source>
        <dbReference type="PROSITE" id="PS50235"/>
    </source>
</evidence>
<feature type="compositionally biased region" description="Basic and acidic residues" evidence="22">
    <location>
        <begin position="1218"/>
        <end position="1232"/>
    </location>
</feature>
<dbReference type="PROSITE" id="PS50865">
    <property type="entry name" value="ZF_MYND_2"/>
    <property type="match status" value="1"/>
</dbReference>
<dbReference type="Pfam" id="PF01753">
    <property type="entry name" value="zf-MYND"/>
    <property type="match status" value="1"/>
</dbReference>
<keyword evidence="11" id="KW-0378">Hydrolase</keyword>
<comment type="subcellular location">
    <subcellularLocation>
        <location evidence="2">Endoplasmic reticulum membrane</location>
        <topology evidence="2">Single-pass membrane protein</topology>
    </subcellularLocation>
</comment>
<evidence type="ECO:0000259" key="26">
    <source>
        <dbReference type="PROSITE" id="PS51203"/>
    </source>
</evidence>
<keyword evidence="28" id="KW-1185">Reference proteome</keyword>
<evidence type="ECO:0000256" key="22">
    <source>
        <dbReference type="SAM" id="MobiDB-lite"/>
    </source>
</evidence>
<evidence type="ECO:0000256" key="11">
    <source>
        <dbReference type="ARBA" id="ARBA00022801"/>
    </source>
</evidence>
<dbReference type="InterPro" id="IPR001394">
    <property type="entry name" value="Peptidase_C19_UCH"/>
</dbReference>
<evidence type="ECO:0000256" key="8">
    <source>
        <dbReference type="ARBA" id="ARBA00022737"/>
    </source>
</evidence>
<dbReference type="CDD" id="cd02674">
    <property type="entry name" value="Peptidase_C19R"/>
    <property type="match status" value="1"/>
</dbReference>
<accession>A0A2K5X1Q7</accession>
<keyword evidence="12" id="KW-0788">Thiol protease</keyword>
<keyword evidence="13" id="KW-0256">Endoplasmic reticulum</keyword>
<evidence type="ECO:0000256" key="13">
    <source>
        <dbReference type="ARBA" id="ARBA00022824"/>
    </source>
</evidence>
<keyword evidence="9 21" id="KW-0863">Zinc-finger</keyword>
<dbReference type="Gene3D" id="3.90.70.10">
    <property type="entry name" value="Cysteine proteinases"/>
    <property type="match status" value="2"/>
</dbReference>
<dbReference type="InterPro" id="IPR007052">
    <property type="entry name" value="CS_dom"/>
</dbReference>
<dbReference type="GO" id="GO:0016579">
    <property type="term" value="P:protein deubiquitination"/>
    <property type="evidence" value="ECO:0007669"/>
    <property type="project" value="InterPro"/>
</dbReference>
<evidence type="ECO:0000256" key="2">
    <source>
        <dbReference type="ARBA" id="ARBA00004389"/>
    </source>
</evidence>
<feature type="region of interest" description="Disordered" evidence="22">
    <location>
        <begin position="85"/>
        <end position="108"/>
    </location>
</feature>
<protein>
    <recommendedName>
        <fullName evidence="17">Ubiquitin carboxyl-terminal hydrolase 19</fullName>
        <ecNumber evidence="3">3.4.19.12</ecNumber>
    </recommendedName>
    <alternativeName>
        <fullName evidence="20">Deubiquitinating enzyme 19</fullName>
    </alternativeName>
    <alternativeName>
        <fullName evidence="18">Ubiquitin thioesterase 19</fullName>
    </alternativeName>
    <alternativeName>
        <fullName evidence="19">Ubiquitin-specific-processing protease 19</fullName>
    </alternativeName>
</protein>
<dbReference type="SUPFAM" id="SSF54001">
    <property type="entry name" value="Cysteine proteinases"/>
    <property type="match status" value="1"/>
</dbReference>
<reference evidence="27" key="3">
    <citation type="submission" date="2025-09" db="UniProtKB">
        <authorList>
            <consortium name="Ensembl"/>
        </authorList>
    </citation>
    <scope>IDENTIFICATION</scope>
</reference>
<evidence type="ECO:0000256" key="17">
    <source>
        <dbReference type="ARBA" id="ARBA00071653"/>
    </source>
</evidence>
<proteinExistence type="predicted"/>
<feature type="region of interest" description="Disordered" evidence="22">
    <location>
        <begin position="240"/>
        <end position="259"/>
    </location>
</feature>
<keyword evidence="10" id="KW-0833">Ubl conjugation pathway</keyword>
<feature type="domain" description="USP" evidence="24">
    <location>
        <begin position="497"/>
        <end position="1214"/>
    </location>
</feature>